<keyword evidence="7" id="KW-1185">Reference proteome</keyword>
<comment type="function">
    <text evidence="4">Involved in the assembly of lipopolysaccharide (LPS). Required for the translocation of LPS from the inner membrane to the outer membrane. May form a bridge between the inner membrane and the outer membrane, via interactions with LptC and LptD, thereby facilitating LPS transfer across the periplasm.</text>
</comment>
<dbReference type="HAMAP" id="MF_01914">
    <property type="entry name" value="LPS_assembly_LptA"/>
    <property type="match status" value="1"/>
</dbReference>
<accession>A0ABS8DTQ4</accession>
<feature type="domain" description="Organic solvent tolerance-like N-terminal" evidence="5">
    <location>
        <begin position="38"/>
        <end position="149"/>
    </location>
</feature>
<evidence type="ECO:0000313" key="6">
    <source>
        <dbReference type="EMBL" id="MCB8889704.1"/>
    </source>
</evidence>
<keyword evidence="3 4" id="KW-0574">Periplasm</keyword>
<gene>
    <name evidence="4 6" type="primary">lptA</name>
    <name evidence="6" type="ORF">GEV37_11320</name>
</gene>
<dbReference type="Proteomes" id="UP001319882">
    <property type="component" value="Unassembled WGS sequence"/>
</dbReference>
<evidence type="ECO:0000256" key="4">
    <source>
        <dbReference type="HAMAP-Rule" id="MF_01914"/>
    </source>
</evidence>
<keyword evidence="2 4" id="KW-0732">Signal</keyword>
<reference evidence="6 7" key="1">
    <citation type="journal article" date="2021" name="Sci. Rep.">
        <title>Genome analysis of a halophilic bacterium Halomonas malpeensis YU-PRIM-29(T) reveals its exopolysaccharide and pigment producing capabilities.</title>
        <authorList>
            <person name="Athmika"/>
            <person name="Ghate S.D."/>
            <person name="Arun A.B."/>
            <person name="Rao S.S."/>
            <person name="Kumar S.T.A."/>
            <person name="Kandiyil M.K."/>
            <person name="Saptami K."/>
            <person name="Rekha P.D."/>
        </authorList>
    </citation>
    <scope>NUCLEOTIDE SEQUENCE [LARGE SCALE GENOMIC DNA]</scope>
    <source>
        <strain evidence="7">prim 29</strain>
    </source>
</reference>
<comment type="subunit">
    <text evidence="4">Component of the lipopolysaccharide transport and assembly complex.</text>
</comment>
<evidence type="ECO:0000259" key="5">
    <source>
        <dbReference type="Pfam" id="PF03968"/>
    </source>
</evidence>
<sequence precursor="true">MHPSFRAPLLHHPLLRAALLALAMPLTAVAQNNQAPVEVEADQLDLDQRAGTAVYTGNVDIRQGEMQIRGNRVEIQRNDAGELSQAIATGERAYLRNQLENEDGPMEGWARRIVYHVGERRVELIDQAELTQRGDRFRGGRLEYFIDREVVQARSEVSGSDNQRIRMTLQPAQ</sequence>
<evidence type="ECO:0000256" key="2">
    <source>
        <dbReference type="ARBA" id="ARBA00022729"/>
    </source>
</evidence>
<keyword evidence="1 4" id="KW-0813">Transport</keyword>
<dbReference type="InterPro" id="IPR052037">
    <property type="entry name" value="LPS_export_LptA"/>
</dbReference>
<feature type="chain" id="PRO_5044937345" description="Lipopolysaccharide export system protein LptA" evidence="4">
    <location>
        <begin position="31"/>
        <end position="173"/>
    </location>
</feature>
<evidence type="ECO:0000256" key="1">
    <source>
        <dbReference type="ARBA" id="ARBA00022448"/>
    </source>
</evidence>
<dbReference type="Gene3D" id="2.60.450.10">
    <property type="entry name" value="Lipopolysaccharide (LPS) transport protein A like domain"/>
    <property type="match status" value="1"/>
</dbReference>
<evidence type="ECO:0000256" key="3">
    <source>
        <dbReference type="ARBA" id="ARBA00022764"/>
    </source>
</evidence>
<comment type="similarity">
    <text evidence="4">Belongs to the LptA family.</text>
</comment>
<feature type="signal peptide" evidence="4">
    <location>
        <begin position="1"/>
        <end position="30"/>
    </location>
</feature>
<dbReference type="RefSeq" id="WP_227390371.1">
    <property type="nucleotide sequence ID" value="NZ_JBHSCJ010000002.1"/>
</dbReference>
<dbReference type="InterPro" id="IPR005653">
    <property type="entry name" value="OstA-like_N"/>
</dbReference>
<dbReference type="EMBL" id="WHVL01000004">
    <property type="protein sequence ID" value="MCB8889704.1"/>
    <property type="molecule type" value="Genomic_DNA"/>
</dbReference>
<dbReference type="PANTHER" id="PTHR36504">
    <property type="entry name" value="LIPOPOLYSACCHARIDE EXPORT SYSTEM PROTEIN LPTA"/>
    <property type="match status" value="1"/>
</dbReference>
<comment type="subcellular location">
    <subcellularLocation>
        <location evidence="4">Periplasm</location>
    </subcellularLocation>
</comment>
<organism evidence="6 7">
    <name type="scientific">Vreelandella malpeensis</name>
    <dbReference type="NCBI Taxonomy" id="1172368"/>
    <lineage>
        <taxon>Bacteria</taxon>
        <taxon>Pseudomonadati</taxon>
        <taxon>Pseudomonadota</taxon>
        <taxon>Gammaproteobacteria</taxon>
        <taxon>Oceanospirillales</taxon>
        <taxon>Halomonadaceae</taxon>
        <taxon>Vreelandella</taxon>
    </lineage>
</organism>
<comment type="caution">
    <text evidence="6">The sequence shown here is derived from an EMBL/GenBank/DDBJ whole genome shotgun (WGS) entry which is preliminary data.</text>
</comment>
<dbReference type="PANTHER" id="PTHR36504:SF1">
    <property type="entry name" value="LIPOPOLYSACCHARIDE EXPORT SYSTEM PROTEIN LPTA"/>
    <property type="match status" value="1"/>
</dbReference>
<name>A0ABS8DTQ4_9GAMM</name>
<evidence type="ECO:0000313" key="7">
    <source>
        <dbReference type="Proteomes" id="UP001319882"/>
    </source>
</evidence>
<protein>
    <recommendedName>
        <fullName evidence="4">Lipopolysaccharide export system protein LptA</fullName>
    </recommendedName>
</protein>
<dbReference type="NCBIfam" id="TIGR03002">
    <property type="entry name" value="outer_YhbN_LptA"/>
    <property type="match status" value="1"/>
</dbReference>
<proteinExistence type="inferred from homology"/>
<dbReference type="Pfam" id="PF03968">
    <property type="entry name" value="LptD_N"/>
    <property type="match status" value="1"/>
</dbReference>
<dbReference type="InterPro" id="IPR014340">
    <property type="entry name" value="LptA"/>
</dbReference>